<keyword evidence="3" id="KW-0676">Redox-active center</keyword>
<protein>
    <submittedName>
        <fullName evidence="6">AhpC/TSA family protein</fullName>
    </submittedName>
</protein>
<dbReference type="PANTHER" id="PTHR42852:SF6">
    <property type="entry name" value="THIOL:DISULFIDE INTERCHANGE PROTEIN DSBE"/>
    <property type="match status" value="1"/>
</dbReference>
<sequence length="366" mass="41426">MIQFKYLLALAFTSAIQLSSFANDNKCTVSGNIAGLQQEAKVFVIRRSGEHGADTVARSMTKPNGDFSFDLPATLFSDVYELRFGGVRYGIDFIAEKGNVEIKGNKDKLYTATIAGTPENDRYNQYHQFYLQQTFKRNEMMMSATASREEKTALFKQQDDEKKHYTDSVIRNYPTSLVALYMAKEPLPMMKYNEIDSMLSIFKPYFAKHKYYQEMKERADVLRKVVSGVAAPDFNVQRPDGSKISLSSFKGKYVMLDFWASWCVPCRAENKHNKAIYEKFHPYGLEMISFSLDSDKGAWKKAIEKDGLVWHNASDLVGGKLSPVAQKYGIDGLPAVWIIDPNGKIIAEGLKGEAIDKMLETIFSTK</sequence>
<dbReference type="Pfam" id="PF00578">
    <property type="entry name" value="AhpC-TSA"/>
    <property type="match status" value="1"/>
</dbReference>
<dbReference type="Proteomes" id="UP000812270">
    <property type="component" value="Unassembled WGS sequence"/>
</dbReference>
<feature type="signal peptide" evidence="4">
    <location>
        <begin position="1"/>
        <end position="22"/>
    </location>
</feature>
<dbReference type="GO" id="GO:0017004">
    <property type="term" value="P:cytochrome complex assembly"/>
    <property type="evidence" value="ECO:0007669"/>
    <property type="project" value="UniProtKB-KW"/>
</dbReference>
<keyword evidence="7" id="KW-1185">Reference proteome</keyword>
<feature type="domain" description="Thioredoxin" evidence="5">
    <location>
        <begin position="225"/>
        <end position="366"/>
    </location>
</feature>
<gene>
    <name evidence="6" type="ORF">KTO63_04465</name>
</gene>
<keyword evidence="1" id="KW-0201">Cytochrome c-type biogenesis</keyword>
<evidence type="ECO:0000313" key="7">
    <source>
        <dbReference type="Proteomes" id="UP000812270"/>
    </source>
</evidence>
<evidence type="ECO:0000256" key="1">
    <source>
        <dbReference type="ARBA" id="ARBA00022748"/>
    </source>
</evidence>
<evidence type="ECO:0000256" key="3">
    <source>
        <dbReference type="ARBA" id="ARBA00023284"/>
    </source>
</evidence>
<dbReference type="Pfam" id="PF14289">
    <property type="entry name" value="DUF4369"/>
    <property type="match status" value="1"/>
</dbReference>
<dbReference type="InterPro" id="IPR050553">
    <property type="entry name" value="Thioredoxin_ResA/DsbE_sf"/>
</dbReference>
<dbReference type="EMBL" id="JAHSPG010000002">
    <property type="protein sequence ID" value="MBV4356391.1"/>
    <property type="molecule type" value="Genomic_DNA"/>
</dbReference>
<dbReference type="AlphaFoldDB" id="A0A9E2S5L0"/>
<dbReference type="InterPro" id="IPR000866">
    <property type="entry name" value="AhpC/TSA"/>
</dbReference>
<dbReference type="InterPro" id="IPR013766">
    <property type="entry name" value="Thioredoxin_domain"/>
</dbReference>
<name>A0A9E2S5L0_9BACT</name>
<accession>A0A9E2S5L0</accession>
<evidence type="ECO:0000256" key="4">
    <source>
        <dbReference type="SAM" id="SignalP"/>
    </source>
</evidence>
<evidence type="ECO:0000259" key="5">
    <source>
        <dbReference type="PROSITE" id="PS51352"/>
    </source>
</evidence>
<evidence type="ECO:0000256" key="2">
    <source>
        <dbReference type="ARBA" id="ARBA00023157"/>
    </source>
</evidence>
<organism evidence="6 7">
    <name type="scientific">Pinibacter aurantiacus</name>
    <dbReference type="NCBI Taxonomy" id="2851599"/>
    <lineage>
        <taxon>Bacteria</taxon>
        <taxon>Pseudomonadati</taxon>
        <taxon>Bacteroidota</taxon>
        <taxon>Chitinophagia</taxon>
        <taxon>Chitinophagales</taxon>
        <taxon>Chitinophagaceae</taxon>
        <taxon>Pinibacter</taxon>
    </lineage>
</organism>
<dbReference type="GO" id="GO:0016209">
    <property type="term" value="F:antioxidant activity"/>
    <property type="evidence" value="ECO:0007669"/>
    <property type="project" value="InterPro"/>
</dbReference>
<dbReference type="RefSeq" id="WP_217789967.1">
    <property type="nucleotide sequence ID" value="NZ_JAHSPG010000002.1"/>
</dbReference>
<comment type="caution">
    <text evidence="6">The sequence shown here is derived from an EMBL/GenBank/DDBJ whole genome shotgun (WGS) entry which is preliminary data.</text>
</comment>
<feature type="chain" id="PRO_5038724669" evidence="4">
    <location>
        <begin position="23"/>
        <end position="366"/>
    </location>
</feature>
<dbReference type="GO" id="GO:0016491">
    <property type="term" value="F:oxidoreductase activity"/>
    <property type="evidence" value="ECO:0007669"/>
    <property type="project" value="InterPro"/>
</dbReference>
<dbReference type="PANTHER" id="PTHR42852">
    <property type="entry name" value="THIOL:DISULFIDE INTERCHANGE PROTEIN DSBE"/>
    <property type="match status" value="1"/>
</dbReference>
<keyword evidence="2" id="KW-1015">Disulfide bond</keyword>
<proteinExistence type="predicted"/>
<evidence type="ECO:0000313" key="6">
    <source>
        <dbReference type="EMBL" id="MBV4356391.1"/>
    </source>
</evidence>
<reference evidence="6" key="1">
    <citation type="submission" date="2021-06" db="EMBL/GenBank/DDBJ databases">
        <authorList>
            <person name="Huq M.A."/>
        </authorList>
    </citation>
    <scope>NUCLEOTIDE SEQUENCE</scope>
    <source>
        <strain evidence="6">MAH-26</strain>
    </source>
</reference>
<dbReference type="CDD" id="cd02966">
    <property type="entry name" value="TlpA_like_family"/>
    <property type="match status" value="1"/>
</dbReference>
<dbReference type="PROSITE" id="PS51352">
    <property type="entry name" value="THIOREDOXIN_2"/>
    <property type="match status" value="1"/>
</dbReference>
<dbReference type="InterPro" id="IPR025380">
    <property type="entry name" value="DUF4369"/>
</dbReference>
<keyword evidence="4" id="KW-0732">Signal</keyword>